<accession>A0A8S9JJ94</accession>
<reference evidence="1" key="1">
    <citation type="submission" date="2019-12" db="EMBL/GenBank/DDBJ databases">
        <title>Genome sequencing and annotation of Brassica cretica.</title>
        <authorList>
            <person name="Studholme D.J."/>
            <person name="Sarris P.F."/>
        </authorList>
    </citation>
    <scope>NUCLEOTIDE SEQUENCE</scope>
    <source>
        <strain evidence="1">PFS-001/15</strain>
        <tissue evidence="1">Leaf</tissue>
    </source>
</reference>
<gene>
    <name evidence="1" type="ORF">F2Q68_00004563</name>
</gene>
<proteinExistence type="predicted"/>
<comment type="caution">
    <text evidence="1">The sequence shown here is derived from an EMBL/GenBank/DDBJ whole genome shotgun (WGS) entry which is preliminary data.</text>
</comment>
<evidence type="ECO:0000313" key="2">
    <source>
        <dbReference type="Proteomes" id="UP000712281"/>
    </source>
</evidence>
<sequence>MPLWCRRRPSPGSPVQFDRHFCSSPLQSTLLPWPREERSFGFSSVSWLSIDLMLKPKAVYLERLQILLSFRLRFFERDPVPVCFRWISRLDLRLNRYAG</sequence>
<name>A0A8S9JJ94_BRACR</name>
<evidence type="ECO:0000313" key="1">
    <source>
        <dbReference type="EMBL" id="KAF2582620.1"/>
    </source>
</evidence>
<dbReference type="Proteomes" id="UP000712281">
    <property type="component" value="Unassembled WGS sequence"/>
</dbReference>
<dbReference type="AlphaFoldDB" id="A0A8S9JJ94"/>
<protein>
    <submittedName>
        <fullName evidence="1">Uncharacterized protein</fullName>
    </submittedName>
</protein>
<organism evidence="1 2">
    <name type="scientific">Brassica cretica</name>
    <name type="common">Mustard</name>
    <dbReference type="NCBI Taxonomy" id="69181"/>
    <lineage>
        <taxon>Eukaryota</taxon>
        <taxon>Viridiplantae</taxon>
        <taxon>Streptophyta</taxon>
        <taxon>Embryophyta</taxon>
        <taxon>Tracheophyta</taxon>
        <taxon>Spermatophyta</taxon>
        <taxon>Magnoliopsida</taxon>
        <taxon>eudicotyledons</taxon>
        <taxon>Gunneridae</taxon>
        <taxon>Pentapetalae</taxon>
        <taxon>rosids</taxon>
        <taxon>malvids</taxon>
        <taxon>Brassicales</taxon>
        <taxon>Brassicaceae</taxon>
        <taxon>Brassiceae</taxon>
        <taxon>Brassica</taxon>
    </lineage>
</organism>
<dbReference type="EMBL" id="QGKW02001660">
    <property type="protein sequence ID" value="KAF2582620.1"/>
    <property type="molecule type" value="Genomic_DNA"/>
</dbReference>